<gene>
    <name evidence="1" type="ORF">NQ317_016426</name>
</gene>
<reference evidence="1" key="1">
    <citation type="journal article" date="2023" name="Insect Mol. Biol.">
        <title>Genome sequencing provides insights into the evolution of gene families encoding plant cell wall-degrading enzymes in longhorned beetles.</title>
        <authorList>
            <person name="Shin N.R."/>
            <person name="Okamura Y."/>
            <person name="Kirsch R."/>
            <person name="Pauchet Y."/>
        </authorList>
    </citation>
    <scope>NUCLEOTIDE SEQUENCE</scope>
    <source>
        <strain evidence="1">MMC_N1</strain>
    </source>
</reference>
<protein>
    <submittedName>
        <fullName evidence="1">Uncharacterized protein</fullName>
    </submittedName>
</protein>
<sequence length="373" mass="42841">MTMYFLNCGIELRIQKIVDEVENLKQEIKDCGHGFHAVKCLAKLAIKIEKDITTLPAKIEADIAATAVLITKLKEKVKDCASKKVDRCENDGKKILESIAACGCQNNHFSKSHQYADDFQLILNFPLSRIHDAINNINHDLDCIAKVSSARLNLNEDKEVLMVVGGQRGIQSVKLKLCESLILSYILYCDVVYWPNILNKDKESLQRVQHACIRFCYGLRKFDHISTKFNESKWLNLAERFELHLSSLVYKIDKFKTPLYLYDKLVKGSDIHSRETRHHYLYSVPKHVTTQFERLIGWLGGRATLLNPRHPVHIGGHRNANFIHSGRIQMQPMQRLFKTTPTSPQKTASNGYYTPWNYNLEMSLLGISSTHWN</sequence>
<comment type="caution">
    <text evidence="1">The sequence shown here is derived from an EMBL/GenBank/DDBJ whole genome shotgun (WGS) entry which is preliminary data.</text>
</comment>
<proteinExistence type="predicted"/>
<evidence type="ECO:0000313" key="1">
    <source>
        <dbReference type="EMBL" id="KAJ8983205.1"/>
    </source>
</evidence>
<dbReference type="Proteomes" id="UP001162164">
    <property type="component" value="Unassembled WGS sequence"/>
</dbReference>
<organism evidence="1 2">
    <name type="scientific">Molorchus minor</name>
    <dbReference type="NCBI Taxonomy" id="1323400"/>
    <lineage>
        <taxon>Eukaryota</taxon>
        <taxon>Metazoa</taxon>
        <taxon>Ecdysozoa</taxon>
        <taxon>Arthropoda</taxon>
        <taxon>Hexapoda</taxon>
        <taxon>Insecta</taxon>
        <taxon>Pterygota</taxon>
        <taxon>Neoptera</taxon>
        <taxon>Endopterygota</taxon>
        <taxon>Coleoptera</taxon>
        <taxon>Polyphaga</taxon>
        <taxon>Cucujiformia</taxon>
        <taxon>Chrysomeloidea</taxon>
        <taxon>Cerambycidae</taxon>
        <taxon>Lamiinae</taxon>
        <taxon>Monochamini</taxon>
        <taxon>Molorchus</taxon>
    </lineage>
</organism>
<name>A0ABQ9JYX8_9CUCU</name>
<accession>A0ABQ9JYX8</accession>
<dbReference type="EMBL" id="JAPWTJ010000089">
    <property type="protein sequence ID" value="KAJ8983205.1"/>
    <property type="molecule type" value="Genomic_DNA"/>
</dbReference>
<keyword evidence="2" id="KW-1185">Reference proteome</keyword>
<evidence type="ECO:0000313" key="2">
    <source>
        <dbReference type="Proteomes" id="UP001162164"/>
    </source>
</evidence>